<accession>A0A1H1SWJ3</accession>
<dbReference type="RefSeq" id="WP_092541970.1">
    <property type="nucleotide sequence ID" value="NZ_BOMJ01000103.1"/>
</dbReference>
<feature type="transmembrane region" description="Helical" evidence="5">
    <location>
        <begin position="290"/>
        <end position="307"/>
    </location>
</feature>
<feature type="transmembrane region" description="Helical" evidence="5">
    <location>
        <begin position="98"/>
        <end position="116"/>
    </location>
</feature>
<dbReference type="InterPro" id="IPR049453">
    <property type="entry name" value="Memb_transporter_dom"/>
</dbReference>
<keyword evidence="4 5" id="KW-0472">Membrane</keyword>
<feature type="domain" description="Integral membrane bound transporter" evidence="6">
    <location>
        <begin position="206"/>
        <end position="330"/>
    </location>
</feature>
<dbReference type="STRING" id="113562.SAMN04489716_0970"/>
<dbReference type="Proteomes" id="UP000198688">
    <property type="component" value="Chromosome I"/>
</dbReference>
<feature type="transmembrane region" description="Helical" evidence="5">
    <location>
        <begin position="319"/>
        <end position="339"/>
    </location>
</feature>
<keyword evidence="3 5" id="KW-1133">Transmembrane helix</keyword>
<proteinExistence type="predicted"/>
<feature type="transmembrane region" description="Helical" evidence="5">
    <location>
        <begin position="220"/>
        <end position="239"/>
    </location>
</feature>
<reference evidence="7 8" key="1">
    <citation type="submission" date="2016-10" db="EMBL/GenBank/DDBJ databases">
        <authorList>
            <person name="de Groot N.N."/>
        </authorList>
    </citation>
    <scope>NUCLEOTIDE SEQUENCE [LARGE SCALE GENOMIC DNA]</scope>
    <source>
        <strain evidence="7 8">DSM 43941</strain>
    </source>
</reference>
<dbReference type="GO" id="GO:0016020">
    <property type="term" value="C:membrane"/>
    <property type="evidence" value="ECO:0007669"/>
    <property type="project" value="UniProtKB-SubCell"/>
</dbReference>
<keyword evidence="2 5" id="KW-0812">Transmembrane</keyword>
<feature type="transmembrane region" description="Helical" evidence="5">
    <location>
        <begin position="123"/>
        <end position="141"/>
    </location>
</feature>
<evidence type="ECO:0000313" key="8">
    <source>
        <dbReference type="Proteomes" id="UP000198688"/>
    </source>
</evidence>
<evidence type="ECO:0000256" key="2">
    <source>
        <dbReference type="ARBA" id="ARBA00022692"/>
    </source>
</evidence>
<evidence type="ECO:0000256" key="4">
    <source>
        <dbReference type="ARBA" id="ARBA00023136"/>
    </source>
</evidence>
<evidence type="ECO:0000259" key="6">
    <source>
        <dbReference type="Pfam" id="PF13515"/>
    </source>
</evidence>
<dbReference type="OrthoDB" id="4989419at2"/>
<dbReference type="EMBL" id="LT629758">
    <property type="protein sequence ID" value="SDS52218.1"/>
    <property type="molecule type" value="Genomic_DNA"/>
</dbReference>
<feature type="transmembrane region" description="Helical" evidence="5">
    <location>
        <begin position="74"/>
        <end position="92"/>
    </location>
</feature>
<organism evidence="7 8">
    <name type="scientific">Actinoplanes derwentensis</name>
    <dbReference type="NCBI Taxonomy" id="113562"/>
    <lineage>
        <taxon>Bacteria</taxon>
        <taxon>Bacillati</taxon>
        <taxon>Actinomycetota</taxon>
        <taxon>Actinomycetes</taxon>
        <taxon>Micromonosporales</taxon>
        <taxon>Micromonosporaceae</taxon>
        <taxon>Actinoplanes</taxon>
    </lineage>
</organism>
<gene>
    <name evidence="7" type="ORF">SAMN04489716_0970</name>
</gene>
<comment type="subcellular location">
    <subcellularLocation>
        <location evidence="1">Membrane</location>
        <topology evidence="1">Multi-pass membrane protein</topology>
    </subcellularLocation>
</comment>
<feature type="transmembrane region" description="Helical" evidence="5">
    <location>
        <begin position="269"/>
        <end position="285"/>
    </location>
</feature>
<evidence type="ECO:0000256" key="3">
    <source>
        <dbReference type="ARBA" id="ARBA00022989"/>
    </source>
</evidence>
<evidence type="ECO:0000256" key="1">
    <source>
        <dbReference type="ARBA" id="ARBA00004141"/>
    </source>
</evidence>
<dbReference type="AlphaFoldDB" id="A0A1H1SWJ3"/>
<dbReference type="Pfam" id="PF13515">
    <property type="entry name" value="FUSC_2"/>
    <property type="match status" value="1"/>
</dbReference>
<feature type="transmembrane region" description="Helical" evidence="5">
    <location>
        <begin position="189"/>
        <end position="214"/>
    </location>
</feature>
<evidence type="ECO:0000256" key="5">
    <source>
        <dbReference type="SAM" id="Phobius"/>
    </source>
</evidence>
<protein>
    <submittedName>
        <fullName evidence="7">Fusaric acid resistance protein-like</fullName>
    </submittedName>
</protein>
<evidence type="ECO:0000313" key="7">
    <source>
        <dbReference type="EMBL" id="SDS52218.1"/>
    </source>
</evidence>
<sequence>MTATATALRQMWHVAPHAGAHRPALRMGIAALVPMVLLTLTGHPEWGGWALLGTVTAAYARSDSPRRRFRVQAIAGLFLLLLVIVATVLVAAAVPGVVLVGATAVVAGVATVLADTGRWSPPGALFPVFVFGAATAIPATFGDLPAAAGFSTAGLAWALSVTASGDSLRTRIARHRANPAPSPAPPRPAARLTALHAAICFAGAGIAGVLALAAGLQHPAWAMVAAVVPVVGTATTGQIVRAGHRLVGTLLGVLVAGVLFLHTPGPLEIAVLTAVLLFGAELLIARNYSLALLCITPVTIGLAHPGSPQRLLTLMADRALETTIGVVVAVTLILAVHRLRIRLVG</sequence>
<keyword evidence="8" id="KW-1185">Reference proteome</keyword>
<name>A0A1H1SWJ3_9ACTN</name>